<dbReference type="AlphaFoldDB" id="A0A6N0HWU9"/>
<sequence>MRAIHNTIYRVVLVLVLLSSSGWAVGKINTPPVLHLQGIAQHLGYHSPLDQHFQVGERLYPLLDQTMPQGYQRIYLYREGNVVGYLPESMDTQQFRSVLMGGGEGVVIIDKVDPERPVYGVTLLLKIASHE</sequence>
<accession>A0A6N0HWU9</accession>
<evidence type="ECO:0000313" key="1">
    <source>
        <dbReference type="EMBL" id="QKQ26830.1"/>
    </source>
</evidence>
<gene>
    <name evidence="1" type="ORF">HUE57_11455</name>
</gene>
<dbReference type="KEGG" id="rev:HUE57_11455"/>
<proteinExistence type="predicted"/>
<keyword evidence="2" id="KW-1185">Reference proteome</keyword>
<evidence type="ECO:0000313" key="2">
    <source>
        <dbReference type="Proteomes" id="UP000509658"/>
    </source>
</evidence>
<name>A0A6N0HWU9_9GAMM</name>
<dbReference type="RefSeq" id="WP_135622419.1">
    <property type="nucleotide sequence ID" value="NZ_CP054491.1"/>
</dbReference>
<dbReference type="Proteomes" id="UP000509658">
    <property type="component" value="Chromosome"/>
</dbReference>
<organism evidence="1 2">
    <name type="scientific">Candidatus Reidiella endopervernicosa</name>
    <dbReference type="NCBI Taxonomy" id="2738883"/>
    <lineage>
        <taxon>Bacteria</taxon>
        <taxon>Pseudomonadati</taxon>
        <taxon>Pseudomonadota</taxon>
        <taxon>Gammaproteobacteria</taxon>
        <taxon>Candidatus Reidiella</taxon>
    </lineage>
</organism>
<evidence type="ECO:0008006" key="3">
    <source>
        <dbReference type="Google" id="ProtNLM"/>
    </source>
</evidence>
<dbReference type="EMBL" id="CP054491">
    <property type="protein sequence ID" value="QKQ26830.1"/>
    <property type="molecule type" value="Genomic_DNA"/>
</dbReference>
<reference evidence="1 2" key="1">
    <citation type="submission" date="2020-05" db="EMBL/GenBank/DDBJ databases">
        <title>Horizontal transmission and recombination maintain forever young bacterial symbiont genomes.</title>
        <authorList>
            <person name="Russell S.L."/>
            <person name="Pepper-Tunick E."/>
            <person name="Svedberg J."/>
            <person name="Byrne A."/>
            <person name="Ruelas Castillo J."/>
            <person name="Vollmers C."/>
            <person name="Beinart R.A."/>
            <person name="Corbett-Detig R."/>
        </authorList>
    </citation>
    <scope>NUCLEOTIDE SEQUENCE [LARGE SCALE GENOMIC DNA]</scope>
    <source>
        <strain evidence="1">Santa_Monica_outfall</strain>
    </source>
</reference>
<protein>
    <recommendedName>
        <fullName evidence="3">HIRAN domain-containing protein</fullName>
    </recommendedName>
</protein>